<name>A0A0V1DFN6_TRIBR</name>
<keyword evidence="2" id="KW-1185">Reference proteome</keyword>
<dbReference type="Proteomes" id="UP000054653">
    <property type="component" value="Unassembled WGS sequence"/>
</dbReference>
<accession>A0A0V1DFN6</accession>
<evidence type="ECO:0000313" key="2">
    <source>
        <dbReference type="Proteomes" id="UP000054653"/>
    </source>
</evidence>
<organism evidence="1 2">
    <name type="scientific">Trichinella britovi</name>
    <name type="common">Parasitic roundworm</name>
    <dbReference type="NCBI Taxonomy" id="45882"/>
    <lineage>
        <taxon>Eukaryota</taxon>
        <taxon>Metazoa</taxon>
        <taxon>Ecdysozoa</taxon>
        <taxon>Nematoda</taxon>
        <taxon>Enoplea</taxon>
        <taxon>Dorylaimia</taxon>
        <taxon>Trichinellida</taxon>
        <taxon>Trichinellidae</taxon>
        <taxon>Trichinella</taxon>
    </lineage>
</organism>
<evidence type="ECO:0000313" key="1">
    <source>
        <dbReference type="EMBL" id="KRY60245.1"/>
    </source>
</evidence>
<proteinExistence type="predicted"/>
<dbReference type="AlphaFoldDB" id="A0A0V1DFN6"/>
<reference evidence="1 2" key="1">
    <citation type="submission" date="2015-01" db="EMBL/GenBank/DDBJ databases">
        <title>Evolution of Trichinella species and genotypes.</title>
        <authorList>
            <person name="Korhonen P.K."/>
            <person name="Edoardo P."/>
            <person name="Giuseppe L.R."/>
            <person name="Gasser R.B."/>
        </authorList>
    </citation>
    <scope>NUCLEOTIDE SEQUENCE [LARGE SCALE GENOMIC DNA]</scope>
    <source>
        <strain evidence="1">ISS120</strain>
    </source>
</reference>
<sequence length="160" mass="18956">MLSVRRVVNYISALQNEPRNSDTSDVEDEEVHTSDVEDEGVHCRFATPSPLLQLNTNSSIQLKHADYIVDWMALISITSRFEILLEIQYRSCFILYNTVLITFQKISTFIIHHYNQIHQMLKTKEFIQKLLQFIYHYIIYFLENFNFYYSSCCSVFFIGT</sequence>
<protein>
    <submittedName>
        <fullName evidence="1">Uncharacterized protein</fullName>
    </submittedName>
</protein>
<gene>
    <name evidence="1" type="ORF">T03_2699</name>
</gene>
<comment type="caution">
    <text evidence="1">The sequence shown here is derived from an EMBL/GenBank/DDBJ whole genome shotgun (WGS) entry which is preliminary data.</text>
</comment>
<dbReference type="EMBL" id="JYDI01000007">
    <property type="protein sequence ID" value="KRY60245.1"/>
    <property type="molecule type" value="Genomic_DNA"/>
</dbReference>